<dbReference type="GO" id="GO:0030299">
    <property type="term" value="P:intestinal cholesterol absorption"/>
    <property type="evidence" value="ECO:0007669"/>
    <property type="project" value="TreeGrafter"/>
</dbReference>
<reference evidence="5" key="1">
    <citation type="submission" date="2025-08" db="UniProtKB">
        <authorList>
            <consortium name="RefSeq"/>
        </authorList>
    </citation>
    <scope>IDENTIFICATION</scope>
    <source>
        <strain evidence="5">Airmid</strain>
    </source>
</reference>
<dbReference type="PANTHER" id="PTHR45727">
    <property type="entry name" value="NPC INTRACELLULAR CHOLESTEROL TRANSPORTER 1"/>
    <property type="match status" value="1"/>
</dbReference>
<feature type="compositionally biased region" description="Basic residues" evidence="1">
    <location>
        <begin position="218"/>
        <end position="228"/>
    </location>
</feature>
<feature type="compositionally biased region" description="Low complexity" evidence="1">
    <location>
        <begin position="202"/>
        <end position="217"/>
    </location>
</feature>
<feature type="compositionally biased region" description="Acidic residues" evidence="1">
    <location>
        <begin position="54"/>
        <end position="67"/>
    </location>
</feature>
<dbReference type="PANTHER" id="PTHR45727:SF2">
    <property type="entry name" value="NPC INTRACELLULAR CHOLESTEROL TRANSPORTER 1"/>
    <property type="match status" value="1"/>
</dbReference>
<dbReference type="GO" id="GO:0015485">
    <property type="term" value="F:cholesterol binding"/>
    <property type="evidence" value="ECO:0007669"/>
    <property type="project" value="TreeGrafter"/>
</dbReference>
<keyword evidence="4" id="KW-1185">Reference proteome</keyword>
<evidence type="ECO:0000313" key="5">
    <source>
        <dbReference type="RefSeq" id="XP_027196029.1"/>
    </source>
</evidence>
<feature type="region of interest" description="Disordered" evidence="1">
    <location>
        <begin position="500"/>
        <end position="533"/>
    </location>
</feature>
<dbReference type="GO" id="GO:0005886">
    <property type="term" value="C:plasma membrane"/>
    <property type="evidence" value="ECO:0007669"/>
    <property type="project" value="TreeGrafter"/>
</dbReference>
<feature type="compositionally biased region" description="Low complexity" evidence="1">
    <location>
        <begin position="74"/>
        <end position="97"/>
    </location>
</feature>
<feature type="compositionally biased region" description="Polar residues" evidence="1">
    <location>
        <begin position="500"/>
        <end position="518"/>
    </location>
</feature>
<dbReference type="Pfam" id="PF16414">
    <property type="entry name" value="NPC1_N"/>
    <property type="match status" value="1"/>
</dbReference>
<feature type="signal peptide" evidence="2">
    <location>
        <begin position="1"/>
        <end position="19"/>
    </location>
</feature>
<organism evidence="4 5">
    <name type="scientific">Dermatophagoides pteronyssinus</name>
    <name type="common">European house dust mite</name>
    <dbReference type="NCBI Taxonomy" id="6956"/>
    <lineage>
        <taxon>Eukaryota</taxon>
        <taxon>Metazoa</taxon>
        <taxon>Ecdysozoa</taxon>
        <taxon>Arthropoda</taxon>
        <taxon>Chelicerata</taxon>
        <taxon>Arachnida</taxon>
        <taxon>Acari</taxon>
        <taxon>Acariformes</taxon>
        <taxon>Sarcoptiformes</taxon>
        <taxon>Astigmata</taxon>
        <taxon>Psoroptidia</taxon>
        <taxon>Analgoidea</taxon>
        <taxon>Pyroglyphidae</taxon>
        <taxon>Dermatophagoidinae</taxon>
        <taxon>Dermatophagoides</taxon>
    </lineage>
</organism>
<proteinExistence type="predicted"/>
<evidence type="ECO:0000313" key="4">
    <source>
        <dbReference type="Proteomes" id="UP000515146"/>
    </source>
</evidence>
<protein>
    <submittedName>
        <fullName evidence="5">Uncharacterized protein LOC113790547</fullName>
    </submittedName>
</protein>
<name>A0A6P6XVV9_DERPT</name>
<feature type="compositionally biased region" description="Low complexity" evidence="1">
    <location>
        <begin position="180"/>
        <end position="193"/>
    </location>
</feature>
<feature type="compositionally biased region" description="Acidic residues" evidence="1">
    <location>
        <begin position="119"/>
        <end position="128"/>
    </location>
</feature>
<keyword evidence="2" id="KW-0732">Signal</keyword>
<dbReference type="KEGG" id="dpte:113790547"/>
<dbReference type="GO" id="GO:0042632">
    <property type="term" value="P:cholesterol homeostasis"/>
    <property type="evidence" value="ECO:0007669"/>
    <property type="project" value="TreeGrafter"/>
</dbReference>
<dbReference type="GO" id="GO:0015918">
    <property type="term" value="P:sterol transport"/>
    <property type="evidence" value="ECO:0007669"/>
    <property type="project" value="TreeGrafter"/>
</dbReference>
<feature type="chain" id="PRO_5027791420" evidence="2">
    <location>
        <begin position="20"/>
        <end position="571"/>
    </location>
</feature>
<feature type="compositionally biased region" description="Acidic residues" evidence="1">
    <location>
        <begin position="135"/>
        <end position="148"/>
    </location>
</feature>
<dbReference type="RefSeq" id="XP_027196029.1">
    <property type="nucleotide sequence ID" value="XM_027340228.1"/>
</dbReference>
<feature type="region of interest" description="Disordered" evidence="1">
    <location>
        <begin position="180"/>
        <end position="233"/>
    </location>
</feature>
<sequence>MLMIKLMIIILFLSLKIHCFNIDGEEQQMSTATTTTIIKQSSSMIVDNKKPFNDNDDGDDDDEDLDESMAHNYSSSQRSTMESSMMTRSSSSSKGSTVLNLPKITSTKTEKQFMKTETIIDENDDDDDEKKSANEENDDEEEDEDSGQDQDANASIVIVPLKSDVKLTTTTTTTTEIPMTTTRSIDTMSTTKTLNKKKKKLNTNSVNNRNNSRTNSSHQHRKKSKSRTRTTTTTTMKPSLEIMEMNSSNDDLISNRTCLIGDVCGQKQMGYCYRPHEPKYFDLSDIDTENFYDLLLTSCPHFFDEEENLRHPLCCTVEMEDTMAKLIMSVDLIQRSCPSCLTNVKKLFCNLFCAPNQRDFVKVNHLKGEMVLEVSYVLSELFAEKFYQSCHDVQVFGAYLMDFDSACGNLTRKRCTAKDFLEHLGSLQEIPFRFRPIIISDNDPNSSLMATKKGPEDWPRYIMNETAYACDEAPPGLSTCRCDHCANMCLYGQYNPHSKNKQQSSMDLEQDDNVQQPNRIGRQTMDRSSKSMAMANSNNRNRYSSIANSSLMMPKCHLSLLLLLYLVFILL</sequence>
<dbReference type="InterPro" id="IPR032190">
    <property type="entry name" value="NPC1_N"/>
</dbReference>
<feature type="region of interest" description="Disordered" evidence="1">
    <location>
        <begin position="46"/>
        <end position="157"/>
    </location>
</feature>
<dbReference type="InParanoid" id="A0A6P6XVV9"/>
<evidence type="ECO:0000256" key="2">
    <source>
        <dbReference type="SAM" id="SignalP"/>
    </source>
</evidence>
<accession>A0A6P6XVV9</accession>
<gene>
    <name evidence="5" type="primary">LOC113790547</name>
</gene>
<feature type="domain" description="Niemann-Pick C1 N-terminal" evidence="3">
    <location>
        <begin position="256"/>
        <end position="500"/>
    </location>
</feature>
<dbReference type="AlphaFoldDB" id="A0A6P6XVV9"/>
<dbReference type="OrthoDB" id="6510177at2759"/>
<evidence type="ECO:0000259" key="3">
    <source>
        <dbReference type="Pfam" id="PF16414"/>
    </source>
</evidence>
<evidence type="ECO:0000256" key="1">
    <source>
        <dbReference type="SAM" id="MobiDB-lite"/>
    </source>
</evidence>
<dbReference type="Proteomes" id="UP000515146">
    <property type="component" value="Unplaced"/>
</dbReference>